<keyword evidence="3" id="KW-1185">Reference proteome</keyword>
<evidence type="ECO:0000313" key="2">
    <source>
        <dbReference type="EMBL" id="CUA83930.1"/>
    </source>
</evidence>
<keyword evidence="1" id="KW-0812">Transmembrane</keyword>
<gene>
    <name evidence="2" type="ORF">Ga0061064_0814</name>
</gene>
<dbReference type="AlphaFoldDB" id="A0A0K6GZC0"/>
<evidence type="ECO:0000313" key="3">
    <source>
        <dbReference type="Proteomes" id="UP000182598"/>
    </source>
</evidence>
<feature type="transmembrane region" description="Helical" evidence="1">
    <location>
        <begin position="34"/>
        <end position="52"/>
    </location>
</feature>
<protein>
    <submittedName>
        <fullName evidence="2">Uncharacterized protein</fullName>
    </submittedName>
</protein>
<evidence type="ECO:0000256" key="1">
    <source>
        <dbReference type="SAM" id="Phobius"/>
    </source>
</evidence>
<organism evidence="2 3">
    <name type="scientific">Pseudidiomarina woesei</name>
    <dbReference type="NCBI Taxonomy" id="1381080"/>
    <lineage>
        <taxon>Bacteria</taxon>
        <taxon>Pseudomonadati</taxon>
        <taxon>Pseudomonadota</taxon>
        <taxon>Gammaproteobacteria</taxon>
        <taxon>Alteromonadales</taxon>
        <taxon>Idiomarinaceae</taxon>
        <taxon>Pseudidiomarina</taxon>
    </lineage>
</organism>
<dbReference type="EMBL" id="CYHB01000001">
    <property type="protein sequence ID" value="CUA83930.1"/>
    <property type="molecule type" value="Genomic_DNA"/>
</dbReference>
<accession>A0A0K6GZC0</accession>
<dbReference type="Proteomes" id="UP000182598">
    <property type="component" value="Unassembled WGS sequence"/>
</dbReference>
<sequence>MRLSFMNDSTRLGFFVIVARRLRHLMQCGWPRRLIILSIVTVMISLLAYVMFAERVNIYTVSAKTDILKVTIAENGINQWEIPQHAEIIDFFAAEQIPLEGNESYIHVAAGTVATMTIDHNKERLVITLENNTESGSVGEVESNFNYTPLGEYVDIIFTQPQQLIFPFRGSMILGDDVAAGVDAVLREGSIRIIEQELLGDVRYISGEFQLDEGDRVTLHSDFKYQQDVVLRGFVRYEPGEPMAVTAHGETTVARVERMGSTGYDAKTSMWKRFANDPVVIAMTSLYAVMFLILEMMVLLRSIFAVPRTEE</sequence>
<feature type="transmembrane region" description="Helical" evidence="1">
    <location>
        <begin position="279"/>
        <end position="300"/>
    </location>
</feature>
<name>A0A0K6GZC0_9GAMM</name>
<keyword evidence="1" id="KW-0472">Membrane</keyword>
<proteinExistence type="predicted"/>
<keyword evidence="1" id="KW-1133">Transmembrane helix</keyword>
<reference evidence="3" key="1">
    <citation type="submission" date="2015-08" db="EMBL/GenBank/DDBJ databases">
        <authorList>
            <person name="Varghese N."/>
        </authorList>
    </citation>
    <scope>NUCLEOTIDE SEQUENCE [LARGE SCALE GENOMIC DNA]</scope>
    <source>
        <strain evidence="3">DSM 27808</strain>
    </source>
</reference>